<comment type="caution">
    <text evidence="8">The sequence shown here is derived from an EMBL/GenBank/DDBJ whole genome shotgun (WGS) entry which is preliminary data.</text>
</comment>
<dbReference type="SUPFAM" id="SSF56672">
    <property type="entry name" value="DNA/RNA polymerases"/>
    <property type="match status" value="1"/>
</dbReference>
<organism evidence="8 9">
    <name type="scientific">Lasius niger</name>
    <name type="common">Black garden ant</name>
    <dbReference type="NCBI Taxonomy" id="67767"/>
    <lineage>
        <taxon>Eukaryota</taxon>
        <taxon>Metazoa</taxon>
        <taxon>Ecdysozoa</taxon>
        <taxon>Arthropoda</taxon>
        <taxon>Hexapoda</taxon>
        <taxon>Insecta</taxon>
        <taxon>Pterygota</taxon>
        <taxon>Neoptera</taxon>
        <taxon>Endopterygota</taxon>
        <taxon>Hymenoptera</taxon>
        <taxon>Apocrita</taxon>
        <taxon>Aculeata</taxon>
        <taxon>Formicoidea</taxon>
        <taxon>Formicidae</taxon>
        <taxon>Formicinae</taxon>
        <taxon>Lasius</taxon>
        <taxon>Lasius</taxon>
    </lineage>
</organism>
<dbReference type="OrthoDB" id="7615066at2759"/>
<dbReference type="Proteomes" id="UP000036403">
    <property type="component" value="Unassembled WGS sequence"/>
</dbReference>
<protein>
    <submittedName>
        <fullName evidence="8">Enzymatic polyprotein endonuclease reverse</fullName>
    </submittedName>
</protein>
<gene>
    <name evidence="8" type="ORF">RF55_13580</name>
</gene>
<evidence type="ECO:0000313" key="9">
    <source>
        <dbReference type="Proteomes" id="UP000036403"/>
    </source>
</evidence>
<evidence type="ECO:0000256" key="2">
    <source>
        <dbReference type="ARBA" id="ARBA00022695"/>
    </source>
</evidence>
<name>A0A0J7KAE9_LASNI</name>
<dbReference type="GO" id="GO:0004519">
    <property type="term" value="F:endonuclease activity"/>
    <property type="evidence" value="ECO:0007669"/>
    <property type="project" value="UniProtKB-KW"/>
</dbReference>
<evidence type="ECO:0000313" key="8">
    <source>
        <dbReference type="EMBL" id="KMQ87206.1"/>
    </source>
</evidence>
<dbReference type="PANTHER" id="PTHR37984:SF5">
    <property type="entry name" value="PROTEIN NYNRIN-LIKE"/>
    <property type="match status" value="1"/>
</dbReference>
<keyword evidence="3" id="KW-0540">Nuclease</keyword>
<dbReference type="FunFam" id="3.10.20.370:FF:000001">
    <property type="entry name" value="Retrovirus-related Pol polyprotein from transposon 17.6-like protein"/>
    <property type="match status" value="1"/>
</dbReference>
<feature type="domain" description="Reverse transcriptase RNase H-like" evidence="7">
    <location>
        <begin position="10"/>
        <end position="113"/>
    </location>
</feature>
<proteinExistence type="predicted"/>
<dbReference type="InterPro" id="IPR041373">
    <property type="entry name" value="RT_RNaseH"/>
</dbReference>
<dbReference type="GO" id="GO:0003964">
    <property type="term" value="F:RNA-directed DNA polymerase activity"/>
    <property type="evidence" value="ECO:0007669"/>
    <property type="project" value="UniProtKB-KW"/>
</dbReference>
<dbReference type="PANTHER" id="PTHR37984">
    <property type="entry name" value="PROTEIN CBG26694"/>
    <property type="match status" value="1"/>
</dbReference>
<dbReference type="Gene3D" id="3.10.20.370">
    <property type="match status" value="1"/>
</dbReference>
<dbReference type="PaxDb" id="67767-A0A0J7KAE9"/>
<sequence>MTAPVLKYPDFNKEFKVTTDASDYAIRVVLSHESIGNDRPIVYASRVLSRAEQNYNTTKKELLAIVWAVKHFRPYVYGTKFKIITDHKPLIWLFNVNDPGSKLIRWRLKFEEYDYKIIHKAGRANADALSRNAIPESYQEEREEEILKVEEENTDEARIYTEEEKQ</sequence>
<evidence type="ECO:0000256" key="5">
    <source>
        <dbReference type="ARBA" id="ARBA00022801"/>
    </source>
</evidence>
<dbReference type="EMBL" id="LBMM01010829">
    <property type="protein sequence ID" value="KMQ87206.1"/>
    <property type="molecule type" value="Genomic_DNA"/>
</dbReference>
<accession>A0A0J7KAE9</accession>
<dbReference type="InterPro" id="IPR043502">
    <property type="entry name" value="DNA/RNA_pol_sf"/>
</dbReference>
<keyword evidence="2" id="KW-0548">Nucleotidyltransferase</keyword>
<dbReference type="InterPro" id="IPR050951">
    <property type="entry name" value="Retrovirus_Pol_polyprotein"/>
</dbReference>
<dbReference type="GO" id="GO:0016787">
    <property type="term" value="F:hydrolase activity"/>
    <property type="evidence" value="ECO:0007669"/>
    <property type="project" value="UniProtKB-KW"/>
</dbReference>
<dbReference type="CDD" id="cd09274">
    <property type="entry name" value="RNase_HI_RT_Ty3"/>
    <property type="match status" value="1"/>
</dbReference>
<dbReference type="AlphaFoldDB" id="A0A0J7KAE9"/>
<keyword evidence="5" id="KW-0378">Hydrolase</keyword>
<dbReference type="Pfam" id="PF17917">
    <property type="entry name" value="RT_RNaseH"/>
    <property type="match status" value="1"/>
</dbReference>
<keyword evidence="6" id="KW-0695">RNA-directed DNA polymerase</keyword>
<evidence type="ECO:0000256" key="1">
    <source>
        <dbReference type="ARBA" id="ARBA00022679"/>
    </source>
</evidence>
<evidence type="ECO:0000259" key="7">
    <source>
        <dbReference type="Pfam" id="PF17917"/>
    </source>
</evidence>
<reference evidence="8 9" key="1">
    <citation type="submission" date="2015-04" db="EMBL/GenBank/DDBJ databases">
        <title>Lasius niger genome sequencing.</title>
        <authorList>
            <person name="Konorov E.A."/>
            <person name="Nikitin M.A."/>
            <person name="Kirill M.V."/>
            <person name="Chang P."/>
        </authorList>
    </citation>
    <scope>NUCLEOTIDE SEQUENCE [LARGE SCALE GENOMIC DNA]</scope>
    <source>
        <tissue evidence="8">Whole</tissue>
    </source>
</reference>
<keyword evidence="9" id="KW-1185">Reference proteome</keyword>
<keyword evidence="4 8" id="KW-0255">Endonuclease</keyword>
<dbReference type="STRING" id="67767.A0A0J7KAE9"/>
<keyword evidence="1" id="KW-0808">Transferase</keyword>
<evidence type="ECO:0000256" key="3">
    <source>
        <dbReference type="ARBA" id="ARBA00022722"/>
    </source>
</evidence>
<evidence type="ECO:0000256" key="4">
    <source>
        <dbReference type="ARBA" id="ARBA00022759"/>
    </source>
</evidence>
<evidence type="ECO:0000256" key="6">
    <source>
        <dbReference type="ARBA" id="ARBA00022918"/>
    </source>
</evidence>